<feature type="compositionally biased region" description="Acidic residues" evidence="2">
    <location>
        <begin position="125"/>
        <end position="135"/>
    </location>
</feature>
<evidence type="ECO:0000313" key="3">
    <source>
        <dbReference type="EMBL" id="OLQ15321.1"/>
    </source>
</evidence>
<evidence type="ECO:0000256" key="2">
    <source>
        <dbReference type="SAM" id="MobiDB-lite"/>
    </source>
</evidence>
<feature type="compositionally biased region" description="Acidic residues" evidence="2">
    <location>
        <begin position="145"/>
        <end position="155"/>
    </location>
</feature>
<dbReference type="AlphaFoldDB" id="A0A1Q9F6M8"/>
<keyword evidence="4" id="KW-1185">Reference proteome</keyword>
<organism evidence="3 4">
    <name type="scientific">Symbiodinium microadriaticum</name>
    <name type="common">Dinoflagellate</name>
    <name type="synonym">Zooxanthella microadriatica</name>
    <dbReference type="NCBI Taxonomy" id="2951"/>
    <lineage>
        <taxon>Eukaryota</taxon>
        <taxon>Sar</taxon>
        <taxon>Alveolata</taxon>
        <taxon>Dinophyceae</taxon>
        <taxon>Suessiales</taxon>
        <taxon>Symbiodiniaceae</taxon>
        <taxon>Symbiodinium</taxon>
    </lineage>
</organism>
<name>A0A1Q9F6M8_SYMMI</name>
<proteinExistence type="predicted"/>
<evidence type="ECO:0000313" key="4">
    <source>
        <dbReference type="Proteomes" id="UP000186817"/>
    </source>
</evidence>
<keyword evidence="1" id="KW-0175">Coiled coil</keyword>
<feature type="compositionally biased region" description="Basic and acidic residues" evidence="2">
    <location>
        <begin position="576"/>
        <end position="587"/>
    </location>
</feature>
<reference evidence="3 4" key="1">
    <citation type="submission" date="2016-02" db="EMBL/GenBank/DDBJ databases">
        <title>Genome analysis of coral dinoflagellate symbionts highlights evolutionary adaptations to a symbiotic lifestyle.</title>
        <authorList>
            <person name="Aranda M."/>
            <person name="Li Y."/>
            <person name="Liew Y.J."/>
            <person name="Baumgarten S."/>
            <person name="Simakov O."/>
            <person name="Wilson M."/>
            <person name="Piel J."/>
            <person name="Ashoor H."/>
            <person name="Bougouffa S."/>
            <person name="Bajic V.B."/>
            <person name="Ryu T."/>
            <person name="Ravasi T."/>
            <person name="Bayer T."/>
            <person name="Micklem G."/>
            <person name="Kim H."/>
            <person name="Bhak J."/>
            <person name="Lajeunesse T.C."/>
            <person name="Voolstra C.R."/>
        </authorList>
    </citation>
    <scope>NUCLEOTIDE SEQUENCE [LARGE SCALE GENOMIC DNA]</scope>
    <source>
        <strain evidence="3 4">CCMP2467</strain>
    </source>
</reference>
<gene>
    <name evidence="3" type="ORF">AK812_SmicGene376</name>
</gene>
<feature type="region of interest" description="Disordered" evidence="2">
    <location>
        <begin position="102"/>
        <end position="160"/>
    </location>
</feature>
<comment type="caution">
    <text evidence="3">The sequence shown here is derived from an EMBL/GenBank/DDBJ whole genome shotgun (WGS) entry which is preliminary data.</text>
</comment>
<feature type="region of interest" description="Disordered" evidence="2">
    <location>
        <begin position="529"/>
        <end position="597"/>
    </location>
</feature>
<dbReference type="EMBL" id="LSRX01000004">
    <property type="protein sequence ID" value="OLQ15321.1"/>
    <property type="molecule type" value="Genomic_DNA"/>
</dbReference>
<dbReference type="Proteomes" id="UP000186817">
    <property type="component" value="Unassembled WGS sequence"/>
</dbReference>
<feature type="coiled-coil region" evidence="1">
    <location>
        <begin position="439"/>
        <end position="490"/>
    </location>
</feature>
<sequence length="844" mass="94014">MARVPWAWQDTIDKQATRRRSQIEEEHAAEVAAEVHRRLVGDDTGGAPPVTAVNPSVVAAHMLEAISVQQDETTYRKTRLEMEIGKKKLWGLLEAWQARQASHRPNIPRRAGPLTGPTVPASQGVEEEKEEEEKEEPPTGSRGVEEEEVEEEEEERAYASDMRACARAGPKGTTIIDPAGSQHFSENLAEFPYLSRPKTKRSSTAAGSWESDVGLLHRRDTNVNDQTKPAPNAYPALSIEEEVPDEGWWTTTTTSTSSADNDVRFRDCKGPRIYKGIIYFHTCYKETGQEVSLDTAFPEQIAEPDYIPDLLANVIHSCHPLHRPDLDQPRINSATCYYVNNKKRKAGRQKGEKQWIIVETMFMLYNVERQYDNILASVAGGTDDSVEAAPDRFRLSEAENDLLVKARADSRKMACDSILATEEGGRLAEKASGNDMEDKNQLFFDCQKLKLKAEELERELKHLSTPEERIKELELQVSTKRSQIQRAAKRSERRAKMRDQQVEVMRAWDMRHGISMPTDEEELLTPRCLQSGPECTQHPDPSPPPNHAAQRRSTAAEPLAAHRSKEPPVQTPAPRHTAEDTAAEHPEAVQTASCWDQRPHPILSEARSAARGKAALRQAENSTQVRITPVHDGSLARSVRKLGHRALDCAAPLCLQLCCQGPRFPKFRNAPICKKTCLSLIFRSAKSASFGPSTASAAAASLLISREAARRLALLAHPIGSDLLQRRLRIPARLALHGLRGKETRHGVHTTRNEANWKSRRERWGRRHSEELENSSRTVDRYATEAAHGQRAAWTLCWTMVSAGPGADGVVLENKPAENEVIPANVDVGNHVKDTGNQLADNGA</sequence>
<evidence type="ECO:0000256" key="1">
    <source>
        <dbReference type="SAM" id="Coils"/>
    </source>
</evidence>
<accession>A0A1Q9F6M8</accession>
<protein>
    <submittedName>
        <fullName evidence="3">Uncharacterized protein</fullName>
    </submittedName>
</protein>